<dbReference type="Gene3D" id="1.10.238.20">
    <property type="entry name" value="Pheromone/general odorant binding protein domain"/>
    <property type="match status" value="2"/>
</dbReference>
<keyword evidence="3" id="KW-1185">Reference proteome</keyword>
<keyword evidence="1" id="KW-0732">Signal</keyword>
<evidence type="ECO:0000313" key="3">
    <source>
        <dbReference type="Proteomes" id="UP000829291"/>
    </source>
</evidence>
<evidence type="ECO:0000256" key="2">
    <source>
        <dbReference type="SAM" id="Coils"/>
    </source>
</evidence>
<keyword evidence="2" id="KW-0175">Coiled coil</keyword>
<dbReference type="InterPro" id="IPR036728">
    <property type="entry name" value="PBP_GOBP_sf"/>
</dbReference>
<dbReference type="KEGG" id="nlo:107218906"/>
<reference evidence="4" key="1">
    <citation type="submission" date="2025-08" db="UniProtKB">
        <authorList>
            <consortium name="RefSeq"/>
        </authorList>
    </citation>
    <scope>IDENTIFICATION</scope>
    <source>
        <tissue evidence="4">Thorax and Abdomen</tissue>
    </source>
</reference>
<proteinExistence type="predicted"/>
<dbReference type="PANTHER" id="PTHR11857">
    <property type="entry name" value="ODORANT BINDING PROTEIN-RELATED"/>
    <property type="match status" value="1"/>
</dbReference>
<dbReference type="Proteomes" id="UP000829291">
    <property type="component" value="Chromosome 6"/>
</dbReference>
<dbReference type="OrthoDB" id="7665616at2759"/>
<evidence type="ECO:0000256" key="1">
    <source>
        <dbReference type="ARBA" id="ARBA00022729"/>
    </source>
</evidence>
<dbReference type="GO" id="GO:0005615">
    <property type="term" value="C:extracellular space"/>
    <property type="evidence" value="ECO:0007669"/>
    <property type="project" value="TreeGrafter"/>
</dbReference>
<dbReference type="GeneID" id="107218906"/>
<dbReference type="GO" id="GO:0007608">
    <property type="term" value="P:sensory perception of smell"/>
    <property type="evidence" value="ECO:0007669"/>
    <property type="project" value="TreeGrafter"/>
</dbReference>
<sequence length="286" mass="31993">MCTAGSSQLDEYSNDTLLSCNLLFHITPLERPSPMMKTVLVFATLFFAPAILVAAKPHPPELPPQIKAAHDVCMEKLGVTREQLQEKRKNGANEKEDCFRACVDKELGILTADGKIDKEMAVKDFPPHIPKENATSIVEACFEQKGSSDCETAALYHNCVKKLAPRPPMHPELQKIHDDCKSKLKLSDEDLEKMEREEDKLKENCFFACVGKKVGFMNEDGSLNEKALVEKSPPFVKKEEAAKVAEMCGKQKGANECESAVMIHRCLRDNDFKFSHRHGPHPAMPQ</sequence>
<dbReference type="SMART" id="SM00708">
    <property type="entry name" value="PhBP"/>
    <property type="match status" value="2"/>
</dbReference>
<dbReference type="InterPro" id="IPR006170">
    <property type="entry name" value="PBP/GOBP"/>
</dbReference>
<feature type="coiled-coil region" evidence="2">
    <location>
        <begin position="177"/>
        <end position="204"/>
    </location>
</feature>
<dbReference type="GO" id="GO:0005549">
    <property type="term" value="F:odorant binding"/>
    <property type="evidence" value="ECO:0007669"/>
    <property type="project" value="InterPro"/>
</dbReference>
<organism evidence="4">
    <name type="scientific">Neodiprion lecontei</name>
    <name type="common">Redheaded pine sawfly</name>
    <dbReference type="NCBI Taxonomy" id="441921"/>
    <lineage>
        <taxon>Eukaryota</taxon>
        <taxon>Metazoa</taxon>
        <taxon>Ecdysozoa</taxon>
        <taxon>Arthropoda</taxon>
        <taxon>Hexapoda</taxon>
        <taxon>Insecta</taxon>
        <taxon>Pterygota</taxon>
        <taxon>Neoptera</taxon>
        <taxon>Endopterygota</taxon>
        <taxon>Hymenoptera</taxon>
        <taxon>Tenthredinoidea</taxon>
        <taxon>Diprionidae</taxon>
        <taxon>Diprioninae</taxon>
        <taxon>Neodiprion</taxon>
    </lineage>
</organism>
<dbReference type="SUPFAM" id="SSF47565">
    <property type="entry name" value="Insect pheromone/odorant-binding proteins"/>
    <property type="match status" value="2"/>
</dbReference>
<dbReference type="RefSeq" id="XP_015512434.1">
    <property type="nucleotide sequence ID" value="XM_015656948.2"/>
</dbReference>
<evidence type="ECO:0000313" key="4">
    <source>
        <dbReference type="RefSeq" id="XP_015512434.1"/>
    </source>
</evidence>
<dbReference type="AlphaFoldDB" id="A0A6J0BBY9"/>
<name>A0A6J0BBY9_NEOLC</name>
<gene>
    <name evidence="4" type="primary">LOC107218906</name>
</gene>
<dbReference type="CDD" id="cd23992">
    <property type="entry name" value="PBP_GOBP"/>
    <property type="match status" value="2"/>
</dbReference>
<accession>A0A6J0BBY9</accession>
<dbReference type="InParanoid" id="A0A6J0BBY9"/>
<dbReference type="Pfam" id="PF01395">
    <property type="entry name" value="PBP_GOBP"/>
    <property type="match status" value="2"/>
</dbReference>
<protein>
    <submittedName>
        <fullName evidence="4">Uncharacterized protein LOC107218906</fullName>
    </submittedName>
</protein>